<dbReference type="PANTHER" id="PTHR11712:SF336">
    <property type="entry name" value="3-OXOACYL-[ACYL-CARRIER-PROTEIN] SYNTHASE, MITOCHONDRIAL"/>
    <property type="match status" value="1"/>
</dbReference>
<evidence type="ECO:0000256" key="3">
    <source>
        <dbReference type="RuleBase" id="RU003694"/>
    </source>
</evidence>
<comment type="similarity">
    <text evidence="1 3">Belongs to the thiolase-like superfamily. Beta-ketoacyl-ACP synthases family.</text>
</comment>
<evidence type="ECO:0000313" key="6">
    <source>
        <dbReference type="Proteomes" id="UP000183038"/>
    </source>
</evidence>
<reference evidence="5 6" key="1">
    <citation type="submission" date="2016-10" db="EMBL/GenBank/DDBJ databases">
        <authorList>
            <person name="de Groot N.N."/>
        </authorList>
    </citation>
    <scope>NUCLEOTIDE SEQUENCE [LARGE SCALE GENOMIC DNA]</scope>
    <source>
        <strain evidence="5 6">MAR_2009_71</strain>
    </source>
</reference>
<dbReference type="PANTHER" id="PTHR11712">
    <property type="entry name" value="POLYKETIDE SYNTHASE-RELATED"/>
    <property type="match status" value="1"/>
</dbReference>
<accession>A0A1H4KBL7</accession>
<dbReference type="Proteomes" id="UP000183038">
    <property type="component" value="Unassembled WGS sequence"/>
</dbReference>
<dbReference type="RefSeq" id="WP_074670363.1">
    <property type="nucleotide sequence ID" value="NZ_FNTB01000001.1"/>
</dbReference>
<organism evidence="5 6">
    <name type="scientific">Maribacter dokdonensis</name>
    <dbReference type="NCBI Taxonomy" id="320912"/>
    <lineage>
        <taxon>Bacteria</taxon>
        <taxon>Pseudomonadati</taxon>
        <taxon>Bacteroidota</taxon>
        <taxon>Flavobacteriia</taxon>
        <taxon>Flavobacteriales</taxon>
        <taxon>Flavobacteriaceae</taxon>
        <taxon>Maribacter</taxon>
    </lineage>
</organism>
<dbReference type="GO" id="GO:0005829">
    <property type="term" value="C:cytosol"/>
    <property type="evidence" value="ECO:0007669"/>
    <property type="project" value="TreeGrafter"/>
</dbReference>
<name>A0A1H4KBL7_9FLAO</name>
<dbReference type="AlphaFoldDB" id="A0A1H4KBL7"/>
<dbReference type="InterPro" id="IPR014031">
    <property type="entry name" value="Ketoacyl_synth_C"/>
</dbReference>
<dbReference type="SUPFAM" id="SSF53901">
    <property type="entry name" value="Thiolase-like"/>
    <property type="match status" value="1"/>
</dbReference>
<evidence type="ECO:0000256" key="2">
    <source>
        <dbReference type="ARBA" id="ARBA00022679"/>
    </source>
</evidence>
<dbReference type="InterPro" id="IPR020841">
    <property type="entry name" value="PKS_Beta-ketoAc_synthase_dom"/>
</dbReference>
<evidence type="ECO:0000313" key="5">
    <source>
        <dbReference type="EMBL" id="SEB55827.1"/>
    </source>
</evidence>
<dbReference type="EMBL" id="FNTB01000001">
    <property type="protein sequence ID" value="SEB55827.1"/>
    <property type="molecule type" value="Genomic_DNA"/>
</dbReference>
<dbReference type="Pfam" id="PF02801">
    <property type="entry name" value="Ketoacyl-synt_C"/>
    <property type="match status" value="1"/>
</dbReference>
<dbReference type="PROSITE" id="PS52004">
    <property type="entry name" value="KS3_2"/>
    <property type="match status" value="1"/>
</dbReference>
<gene>
    <name evidence="5" type="ORF">SAMN05192540_0856</name>
</gene>
<dbReference type="GO" id="GO:0006633">
    <property type="term" value="P:fatty acid biosynthetic process"/>
    <property type="evidence" value="ECO:0007669"/>
    <property type="project" value="TreeGrafter"/>
</dbReference>
<sequence>MKEKISITSIASISPLGSSLDEIWKAYQNNQHYFSLENINEAKTWVAPLAISAKVMVASLRGSDSKYKKLDNSVLFAMVASRMAFEQSGWSNTSDFGINMGSSRGATKLFEEYHSEFLNTGISSTLSSPTTTLGNISSWVSHDLGAKGPDISHSITCSTGLHSVLNGVAWLNSGMSSRFLVGASEAPLTNFTIAQMKALKIYAKAPTLNSNSVVDKATVIERSQNYPCQALNFEKEYNSMILGEAASVACLETGIVDNALAVIEGVGFATEILKHNTSISANAVCFQKSMKKALDGINSAEVDAIVMHAPGTIKGDSSEYNAIKEVFGDDMPQLTTNKWKIGHTFATSGMLNLELAILMLQNNKMVSIPYLNQKTHEKDLKKVLVNAVGFGGNAVSILVSKKE</sequence>
<evidence type="ECO:0000256" key="1">
    <source>
        <dbReference type="ARBA" id="ARBA00008467"/>
    </source>
</evidence>
<dbReference type="Gene3D" id="3.40.47.10">
    <property type="match status" value="1"/>
</dbReference>
<dbReference type="InterPro" id="IPR016039">
    <property type="entry name" value="Thiolase-like"/>
</dbReference>
<keyword evidence="2 3" id="KW-0808">Transferase</keyword>
<evidence type="ECO:0000259" key="4">
    <source>
        <dbReference type="PROSITE" id="PS52004"/>
    </source>
</evidence>
<dbReference type="Pfam" id="PF00109">
    <property type="entry name" value="ketoacyl-synt"/>
    <property type="match status" value="1"/>
</dbReference>
<protein>
    <submittedName>
        <fullName evidence="5">3-oxoacyl-(Acyl-carrier-protein) synthase</fullName>
    </submittedName>
</protein>
<dbReference type="OrthoDB" id="1141849at2"/>
<dbReference type="InterPro" id="IPR000794">
    <property type="entry name" value="Beta-ketoacyl_synthase"/>
</dbReference>
<feature type="domain" description="Ketosynthase family 3 (KS3)" evidence="4">
    <location>
        <begin position="2"/>
        <end position="401"/>
    </location>
</feature>
<dbReference type="InterPro" id="IPR014030">
    <property type="entry name" value="Ketoacyl_synth_N"/>
</dbReference>
<proteinExistence type="inferred from homology"/>
<dbReference type="GO" id="GO:0004315">
    <property type="term" value="F:3-oxoacyl-[acyl-carrier-protein] synthase activity"/>
    <property type="evidence" value="ECO:0007669"/>
    <property type="project" value="TreeGrafter"/>
</dbReference>